<protein>
    <recommendedName>
        <fullName evidence="5">DUF3040 domain-containing protein</fullName>
    </recommendedName>
</protein>
<dbReference type="Proteomes" id="UP000549343">
    <property type="component" value="Unassembled WGS sequence"/>
</dbReference>
<dbReference type="InterPro" id="IPR021401">
    <property type="entry name" value="DUF3040"/>
</dbReference>
<dbReference type="Pfam" id="PF11239">
    <property type="entry name" value="DUF3040"/>
    <property type="match status" value="1"/>
</dbReference>
<evidence type="ECO:0000256" key="1">
    <source>
        <dbReference type="SAM" id="MobiDB-lite"/>
    </source>
</evidence>
<feature type="transmembrane region" description="Helical" evidence="2">
    <location>
        <begin position="87"/>
        <end position="107"/>
    </location>
</feature>
<feature type="compositionally biased region" description="Basic and acidic residues" evidence="1">
    <location>
        <begin position="142"/>
        <end position="157"/>
    </location>
</feature>
<dbReference type="EMBL" id="JACHMV010000001">
    <property type="protein sequence ID" value="MBB4776360.1"/>
    <property type="molecule type" value="Genomic_DNA"/>
</dbReference>
<dbReference type="AlphaFoldDB" id="A0A7W7MZY6"/>
<sequence>MTFASCIGYPAAGLSLGGAVPLSEHEQRMLEQIESALYAEDPKFAHAVRSTNPQIHYKRRIVKAALGFVVGVFALMAGLVINAGTATIAISVTGFLLMVVCCVWALTSWKRMTGIGSDPAPSAPGAPGGGGGRQAKPAKSGFMERMEERWRRRTEGD</sequence>
<name>A0A7W7MZY6_9ACTN</name>
<evidence type="ECO:0008006" key="5">
    <source>
        <dbReference type="Google" id="ProtNLM"/>
    </source>
</evidence>
<comment type="caution">
    <text evidence="3">The sequence shown here is derived from an EMBL/GenBank/DDBJ whole genome shotgun (WGS) entry which is preliminary data.</text>
</comment>
<organism evidence="3 4">
    <name type="scientific">Actinomadura livida</name>
    <dbReference type="NCBI Taxonomy" id="79909"/>
    <lineage>
        <taxon>Bacteria</taxon>
        <taxon>Bacillati</taxon>
        <taxon>Actinomycetota</taxon>
        <taxon>Actinomycetes</taxon>
        <taxon>Streptosporangiales</taxon>
        <taxon>Thermomonosporaceae</taxon>
        <taxon>Actinomadura</taxon>
    </lineage>
</organism>
<proteinExistence type="predicted"/>
<keyword evidence="2" id="KW-0472">Membrane</keyword>
<keyword evidence="2" id="KW-0812">Transmembrane</keyword>
<reference evidence="3 4" key="1">
    <citation type="submission" date="2020-08" db="EMBL/GenBank/DDBJ databases">
        <title>Sequencing the genomes of 1000 actinobacteria strains.</title>
        <authorList>
            <person name="Klenk H.-P."/>
        </authorList>
    </citation>
    <scope>NUCLEOTIDE SEQUENCE [LARGE SCALE GENOMIC DNA]</scope>
    <source>
        <strain evidence="3 4">DSM 44772</strain>
    </source>
</reference>
<evidence type="ECO:0000313" key="4">
    <source>
        <dbReference type="Proteomes" id="UP000549343"/>
    </source>
</evidence>
<evidence type="ECO:0000256" key="2">
    <source>
        <dbReference type="SAM" id="Phobius"/>
    </source>
</evidence>
<gene>
    <name evidence="3" type="ORF">F4557_004778</name>
</gene>
<evidence type="ECO:0000313" key="3">
    <source>
        <dbReference type="EMBL" id="MBB4776360.1"/>
    </source>
</evidence>
<accession>A0A7W7MZY6</accession>
<feature type="transmembrane region" description="Helical" evidence="2">
    <location>
        <begin position="61"/>
        <end position="81"/>
    </location>
</feature>
<keyword evidence="2" id="KW-1133">Transmembrane helix</keyword>
<feature type="region of interest" description="Disordered" evidence="1">
    <location>
        <begin position="117"/>
        <end position="157"/>
    </location>
</feature>